<proteinExistence type="predicted"/>
<evidence type="ECO:0000313" key="2">
    <source>
        <dbReference type="EMBL" id="OKL50433.1"/>
    </source>
</evidence>
<dbReference type="Proteomes" id="UP000186465">
    <property type="component" value="Unassembled WGS sequence"/>
</dbReference>
<dbReference type="RefSeq" id="WP_075360674.1">
    <property type="nucleotide sequence ID" value="NZ_MPDM01000001.1"/>
</dbReference>
<dbReference type="Gene3D" id="3.50.50.100">
    <property type="match status" value="1"/>
</dbReference>
<comment type="caution">
    <text evidence="2">The sequence shown here is derived from an EMBL/GenBank/DDBJ whole genome shotgun (WGS) entry which is preliminary data.</text>
</comment>
<reference evidence="3" key="1">
    <citation type="submission" date="2016-11" db="EMBL/GenBank/DDBJ databases">
        <title>Actinomyces gypaetusis sp. nov. isolated from Gypaetus barbatus in Qinghai Tibet Plateau China.</title>
        <authorList>
            <person name="Meng X."/>
        </authorList>
    </citation>
    <scope>NUCLEOTIDE SEQUENCE [LARGE SCALE GENOMIC DNA]</scope>
    <source>
        <strain evidence="3">DSM 15383</strain>
    </source>
</reference>
<dbReference type="AlphaFoldDB" id="A0A1Q5PSC3"/>
<keyword evidence="3" id="KW-1185">Reference proteome</keyword>
<dbReference type="STRING" id="156892.BM477_00185"/>
<protein>
    <submittedName>
        <fullName evidence="2">Sulfide:quinone reductase</fullName>
    </submittedName>
</protein>
<name>A0A1Q5PSC3_9ACTO</name>
<evidence type="ECO:0000313" key="3">
    <source>
        <dbReference type="Proteomes" id="UP000186465"/>
    </source>
</evidence>
<organism evidence="2 3">
    <name type="scientific">Boudabousia marimammalium</name>
    <dbReference type="NCBI Taxonomy" id="156892"/>
    <lineage>
        <taxon>Bacteria</taxon>
        <taxon>Bacillati</taxon>
        <taxon>Actinomycetota</taxon>
        <taxon>Actinomycetes</taxon>
        <taxon>Actinomycetales</taxon>
        <taxon>Actinomycetaceae</taxon>
        <taxon>Boudabousia</taxon>
    </lineage>
</organism>
<dbReference type="PANTHER" id="PTHR43755:SF1">
    <property type="entry name" value="FAD-DEPENDENT PYRIDINE NUCLEOTIDE-DISULPHIDE OXIDOREDUCTASE"/>
    <property type="match status" value="1"/>
</dbReference>
<dbReference type="EMBL" id="MPDM01000001">
    <property type="protein sequence ID" value="OKL50433.1"/>
    <property type="molecule type" value="Genomic_DNA"/>
</dbReference>
<accession>A0A1Q5PSC3</accession>
<dbReference type="SUPFAM" id="SSF51905">
    <property type="entry name" value="FAD/NAD(P)-binding domain"/>
    <property type="match status" value="1"/>
</dbReference>
<dbReference type="InterPro" id="IPR023753">
    <property type="entry name" value="FAD/NAD-binding_dom"/>
</dbReference>
<dbReference type="Pfam" id="PF07992">
    <property type="entry name" value="Pyr_redox_2"/>
    <property type="match status" value="1"/>
</dbReference>
<evidence type="ECO:0000259" key="1">
    <source>
        <dbReference type="Pfam" id="PF07992"/>
    </source>
</evidence>
<dbReference type="GO" id="GO:0016491">
    <property type="term" value="F:oxidoreductase activity"/>
    <property type="evidence" value="ECO:0007669"/>
    <property type="project" value="InterPro"/>
</dbReference>
<sequence length="486" mass="53150">MARIVILGGGISGHTAAMHLRRKLSKSEHEVIVVTPNKNWNWIPSNIWVGTGKMDKSKVVFPLAPIYKRMGVTYRQAKATTIYPEGTESDSRPQVEIEFTDPKMAGEVAKIPYDFLINCTGPKLNFGATEGLGPDGGYTYSVCTADHAEQSGQVLQSLIKELKAGAKKRIVVGTGHGTCTCQGAAFEYCFNVDYDLREAGVRDNVELVYLTNEAKLGDFGVDGMTFRDNGYATNSQLWTESLFRERGVKSISGAAVQQIREGQLTYENLNGEMHDLDFDFAMLLPPFSGVGLKAKLPDGTDITDKVFAPNGFMRVDADYTPKPYEEWRATDWPETYQSPAYPNMFAAGIAFAPPHAISKPRKTPNGTMIAPAPPRTGMPSGTIGKEVAMSIVDLLKDPNAKLHKASMGELGAACVASTGTGFTKGTAAAMVMYPIIPDETVFADGGRNPRFTFGSIGLFGHWTKYLLHIGFIYKAKARPFWWLIPE</sequence>
<dbReference type="OrthoDB" id="9802771at2"/>
<gene>
    <name evidence="2" type="ORF">BM477_00185</name>
</gene>
<dbReference type="PANTHER" id="PTHR43755">
    <property type="match status" value="1"/>
</dbReference>
<dbReference type="InterPro" id="IPR052541">
    <property type="entry name" value="SQRD"/>
</dbReference>
<feature type="domain" description="FAD/NAD(P)-binding" evidence="1">
    <location>
        <begin position="3"/>
        <end position="187"/>
    </location>
</feature>
<dbReference type="InterPro" id="IPR036188">
    <property type="entry name" value="FAD/NAD-bd_sf"/>
</dbReference>